<organism evidence="1 2">
    <name type="scientific">Antricoccus suffuscus</name>
    <dbReference type="NCBI Taxonomy" id="1629062"/>
    <lineage>
        <taxon>Bacteria</taxon>
        <taxon>Bacillati</taxon>
        <taxon>Actinomycetota</taxon>
        <taxon>Actinomycetes</taxon>
        <taxon>Geodermatophilales</taxon>
        <taxon>Antricoccaceae</taxon>
        <taxon>Antricoccus</taxon>
    </lineage>
</organism>
<evidence type="ECO:0000313" key="2">
    <source>
        <dbReference type="Proteomes" id="UP000237752"/>
    </source>
</evidence>
<dbReference type="OrthoDB" id="3779334at2"/>
<name>A0A2T0ZWQ7_9ACTN</name>
<dbReference type="CDD" id="cd07812">
    <property type="entry name" value="SRPBCC"/>
    <property type="match status" value="1"/>
</dbReference>
<proteinExistence type="predicted"/>
<accession>A0A2T0ZWQ7</accession>
<protein>
    <submittedName>
        <fullName evidence="1">Polyketide cyclase/dehydrase/lipid transport protein</fullName>
    </submittedName>
</protein>
<dbReference type="AlphaFoldDB" id="A0A2T0ZWQ7"/>
<gene>
    <name evidence="1" type="ORF">CLV47_11492</name>
</gene>
<dbReference type="Proteomes" id="UP000237752">
    <property type="component" value="Unassembled WGS sequence"/>
</dbReference>
<sequence length="169" mass="18613">MRYVDTPTVEVDIVIDASPERVYDIVSDINLPAQFSTEFQGATWLDGASGPTRGARFEGRNAHKAIGEWTTTCIVTAADSGREFSYAVSDVDSPSARWWFFIEQADGGTKLRHKMQIGPGESGLSPAIKAMPDKEERIIERRLQEHETNMRLTLEGVKALAERPAGDGS</sequence>
<dbReference type="RefSeq" id="WP_106349969.1">
    <property type="nucleotide sequence ID" value="NZ_PVUE01000014.1"/>
</dbReference>
<evidence type="ECO:0000313" key="1">
    <source>
        <dbReference type="EMBL" id="PRZ40795.1"/>
    </source>
</evidence>
<dbReference type="InterPro" id="IPR019587">
    <property type="entry name" value="Polyketide_cyclase/dehydratase"/>
</dbReference>
<comment type="caution">
    <text evidence="1">The sequence shown here is derived from an EMBL/GenBank/DDBJ whole genome shotgun (WGS) entry which is preliminary data.</text>
</comment>
<dbReference type="Gene3D" id="3.30.530.20">
    <property type="match status" value="1"/>
</dbReference>
<dbReference type="EMBL" id="PVUE01000014">
    <property type="protein sequence ID" value="PRZ40795.1"/>
    <property type="molecule type" value="Genomic_DNA"/>
</dbReference>
<dbReference type="Pfam" id="PF10604">
    <property type="entry name" value="Polyketide_cyc2"/>
    <property type="match status" value="1"/>
</dbReference>
<dbReference type="InterPro" id="IPR023393">
    <property type="entry name" value="START-like_dom_sf"/>
</dbReference>
<keyword evidence="2" id="KW-1185">Reference proteome</keyword>
<dbReference type="SUPFAM" id="SSF55961">
    <property type="entry name" value="Bet v1-like"/>
    <property type="match status" value="1"/>
</dbReference>
<reference evidence="1 2" key="1">
    <citation type="submission" date="2018-03" db="EMBL/GenBank/DDBJ databases">
        <title>Genomic Encyclopedia of Archaeal and Bacterial Type Strains, Phase II (KMG-II): from individual species to whole genera.</title>
        <authorList>
            <person name="Goeker M."/>
        </authorList>
    </citation>
    <scope>NUCLEOTIDE SEQUENCE [LARGE SCALE GENOMIC DNA]</scope>
    <source>
        <strain evidence="1 2">DSM 100065</strain>
    </source>
</reference>